<organism evidence="1 2">
    <name type="scientific">Bacillus stercoris</name>
    <dbReference type="NCBI Taxonomy" id="2054641"/>
    <lineage>
        <taxon>Bacteria</taxon>
        <taxon>Bacillati</taxon>
        <taxon>Bacillota</taxon>
        <taxon>Bacilli</taxon>
        <taxon>Bacillales</taxon>
        <taxon>Bacillaceae</taxon>
        <taxon>Bacillus</taxon>
    </lineage>
</organism>
<proteinExistence type="predicted"/>
<sequence length="95" mass="10925">MIMLFKYDTDYNYIPGAEIFIEEGLAIPKSFTDVRPTDGFYKAKFDPGKQIWFESATQEYIDSLQPPPPKPSELDKMKKQLSDLTFKLLVNGVVK</sequence>
<reference evidence="1" key="1">
    <citation type="submission" date="2023-08" db="EMBL/GenBank/DDBJ databases">
        <title>Functional annotation and safety assessment of Bacillus stercoris.</title>
        <authorList>
            <person name="Pandit N.T."/>
            <person name="Ahir S.V."/>
            <person name="Chauhan D.A."/>
            <person name="Bose A."/>
            <person name="Dunlap C."/>
            <person name="Doshi J.A."/>
        </authorList>
    </citation>
    <scope>NUCLEOTIDE SEQUENCE</scope>
    <source>
        <strain evidence="1">ZBMF30</strain>
    </source>
</reference>
<dbReference type="EMBL" id="JAVCYS010000002">
    <property type="protein sequence ID" value="MDQ1851101.1"/>
    <property type="molecule type" value="Genomic_DNA"/>
</dbReference>
<comment type="caution">
    <text evidence="1">The sequence shown here is derived from an EMBL/GenBank/DDBJ whole genome shotgun (WGS) entry which is preliminary data.</text>
</comment>
<protein>
    <submittedName>
        <fullName evidence="1">Uncharacterized protein</fullName>
    </submittedName>
</protein>
<dbReference type="RefSeq" id="WP_243572755.1">
    <property type="nucleotide sequence ID" value="NZ_JALHBN010000007.1"/>
</dbReference>
<keyword evidence="2" id="KW-1185">Reference proteome</keyword>
<gene>
    <name evidence="1" type="ORF">RAQ16_01625</name>
</gene>
<name>A0ABU0V2F0_9BACI</name>
<accession>A0ABU0V2F0</accession>
<evidence type="ECO:0000313" key="2">
    <source>
        <dbReference type="Proteomes" id="UP001177898"/>
    </source>
</evidence>
<dbReference type="Proteomes" id="UP001177898">
    <property type="component" value="Unassembled WGS sequence"/>
</dbReference>
<evidence type="ECO:0000313" key="1">
    <source>
        <dbReference type="EMBL" id="MDQ1851101.1"/>
    </source>
</evidence>